<dbReference type="HOGENOM" id="CLU_3366247_0_0_9"/>
<sequence length="35" mass="3753">MTINTTNSNDALKQLLNIEVDFAVYGGLGSITIIL</sequence>
<protein>
    <submittedName>
        <fullName evidence="1">Transcriptional regulator</fullName>
    </submittedName>
</protein>
<reference evidence="1 2" key="3">
    <citation type="journal article" date="2012" name="J. Bacteriol.">
        <title>Genome Sequence of Paenibacillus terrae HPL-003, a Xylanase-Producing Bacterium Isolated from Soil Found in Forest Residue.</title>
        <authorList>
            <person name="Shin S.H."/>
            <person name="Kim S."/>
            <person name="Kim J.Y."/>
            <person name="Song H.Y."/>
            <person name="Cho S.J."/>
            <person name="Kim D.R."/>
            <person name="Lee K.I."/>
            <person name="Lim H.K."/>
            <person name="Park N.J."/>
            <person name="Hwang I.T."/>
            <person name="Yang K.S."/>
        </authorList>
    </citation>
    <scope>NUCLEOTIDE SEQUENCE [LARGE SCALE GENOMIC DNA]</scope>
    <source>
        <strain evidence="1 2">HPL-003</strain>
    </source>
</reference>
<proteinExistence type="predicted"/>
<reference key="2">
    <citation type="submission" date="2011-11" db="EMBL/GenBank/DDBJ databases">
        <authorList>
            <person name="Shin S.H."/>
            <person name="Kim S."/>
            <person name="Kim J.Y."/>
        </authorList>
    </citation>
    <scope>NUCLEOTIDE SEQUENCE</scope>
    <source>
        <strain>HPL-003</strain>
    </source>
</reference>
<accession>G7W2E8</accession>
<organism evidence="1 2">
    <name type="scientific">Paenibacillus terrae (strain HPL-003)</name>
    <dbReference type="NCBI Taxonomy" id="985665"/>
    <lineage>
        <taxon>Bacteria</taxon>
        <taxon>Bacillati</taxon>
        <taxon>Bacillota</taxon>
        <taxon>Bacilli</taxon>
        <taxon>Bacillales</taxon>
        <taxon>Paenibacillaceae</taxon>
        <taxon>Paenibacillus</taxon>
    </lineage>
</organism>
<evidence type="ECO:0000313" key="2">
    <source>
        <dbReference type="Proteomes" id="UP000005876"/>
    </source>
</evidence>
<dbReference type="AlphaFoldDB" id="G7W2E8"/>
<dbReference type="Proteomes" id="UP000005876">
    <property type="component" value="Chromosome"/>
</dbReference>
<dbReference type="EMBL" id="CP003107">
    <property type="protein sequence ID" value="AET60052.1"/>
    <property type="molecule type" value="Genomic_DNA"/>
</dbReference>
<dbReference type="KEGG" id="pta:HPL003_16530"/>
<evidence type="ECO:0000313" key="1">
    <source>
        <dbReference type="EMBL" id="AET60052.1"/>
    </source>
</evidence>
<gene>
    <name evidence="1" type="ordered locus">HPL003_16530</name>
</gene>
<name>G7W2E8_PAETH</name>
<reference evidence="2" key="1">
    <citation type="submission" date="2011-11" db="EMBL/GenBank/DDBJ databases">
        <title>Complete sequence of Paenibacillus terrae HPL-003.</title>
        <authorList>
            <person name="Shin S.H."/>
            <person name="Kim S."/>
            <person name="Kim J.Y."/>
        </authorList>
    </citation>
    <scope>NUCLEOTIDE SEQUENCE [LARGE SCALE GENOMIC DNA]</scope>
    <source>
        <strain evidence="2">HPL-003</strain>
    </source>
</reference>